<comment type="caution">
    <text evidence="1">The sequence shown here is derived from an EMBL/GenBank/DDBJ whole genome shotgun (WGS) entry which is preliminary data.</text>
</comment>
<proteinExistence type="predicted"/>
<protein>
    <submittedName>
        <fullName evidence="1">Uncharacterized protein</fullName>
    </submittedName>
</protein>
<gene>
    <name evidence="1" type="ORF">CS063_10025</name>
</gene>
<reference evidence="1" key="1">
    <citation type="submission" date="2017-10" db="EMBL/GenBank/DDBJ databases">
        <title>Genome sequence of cellulolytic Lachnospiraceae bacterium XHS1971 isolated from hotspring sediment.</title>
        <authorList>
            <person name="Vasudevan G."/>
            <person name="Joshi A.J."/>
            <person name="Hivarkar S."/>
            <person name="Lanjekar V.B."/>
            <person name="Dhakephalkar P.K."/>
            <person name="Dagar S."/>
        </authorList>
    </citation>
    <scope>NUCLEOTIDE SEQUENCE</scope>
    <source>
        <strain evidence="1">XHS1971</strain>
    </source>
</reference>
<evidence type="ECO:0000313" key="1">
    <source>
        <dbReference type="EMBL" id="PHV70630.1"/>
    </source>
</evidence>
<dbReference type="Proteomes" id="UP000224460">
    <property type="component" value="Unassembled WGS sequence"/>
</dbReference>
<keyword evidence="2" id="KW-1185">Reference proteome</keyword>
<organism evidence="1 2">
    <name type="scientific">Sporanaerobium hydrogeniformans</name>
    <dbReference type="NCBI Taxonomy" id="3072179"/>
    <lineage>
        <taxon>Bacteria</taxon>
        <taxon>Bacillati</taxon>
        <taxon>Bacillota</taxon>
        <taxon>Clostridia</taxon>
        <taxon>Lachnospirales</taxon>
        <taxon>Lachnospiraceae</taxon>
        <taxon>Sporanaerobium</taxon>
    </lineage>
</organism>
<evidence type="ECO:0000313" key="2">
    <source>
        <dbReference type="Proteomes" id="UP000224460"/>
    </source>
</evidence>
<dbReference type="EMBL" id="PEDL01000009">
    <property type="protein sequence ID" value="PHV70630.1"/>
    <property type="molecule type" value="Genomic_DNA"/>
</dbReference>
<name>A0AC61DCX7_9FIRM</name>
<accession>A0AC61DCX7</accession>
<sequence>MKRLIVATFIIIVFIIGGVTGYYLIINNTGALPTFINVKSLENKYQIKKSGELVSETASKEEAITQAKEIQRSIVVEKESQKWIYSTLDPFLIITDIGIHDFPSFNSAFSYAVKNEESKIFYNNDKEPLWEKDAEIPNSIQLNVKHIRQYPELPRGCEVTSLAMLFSYYNKDISKMELAKKVKKDTTPYSKDTEGRIYYGNPYEGFVGDMYNINNNGYGVYHGPITELINEYLPNKALDITGMEFNDVLYFLSKGYPIWVIINATYEPLEEKFFNIWHTPTGIVKTTSSLHSVVITGYDLQYIYINDPLDAKGNKAVNREKFIKAWEQMGNQAITILR</sequence>